<feature type="transmembrane region" description="Helical" evidence="5">
    <location>
        <begin position="396"/>
        <end position="413"/>
    </location>
</feature>
<comment type="subcellular location">
    <subcellularLocation>
        <location evidence="1">Membrane</location>
        <topology evidence="1">Multi-pass membrane protein</topology>
    </subcellularLocation>
</comment>
<evidence type="ECO:0000256" key="2">
    <source>
        <dbReference type="ARBA" id="ARBA00022692"/>
    </source>
</evidence>
<name>A0A9D1M8A8_9BACT</name>
<evidence type="ECO:0000256" key="5">
    <source>
        <dbReference type="SAM" id="Phobius"/>
    </source>
</evidence>
<evidence type="ECO:0000313" key="7">
    <source>
        <dbReference type="EMBL" id="HIU55469.1"/>
    </source>
</evidence>
<evidence type="ECO:0000256" key="3">
    <source>
        <dbReference type="ARBA" id="ARBA00022989"/>
    </source>
</evidence>
<feature type="transmembrane region" description="Helical" evidence="5">
    <location>
        <begin position="12"/>
        <end position="36"/>
    </location>
</feature>
<evidence type="ECO:0000256" key="4">
    <source>
        <dbReference type="ARBA" id="ARBA00023136"/>
    </source>
</evidence>
<evidence type="ECO:0000256" key="1">
    <source>
        <dbReference type="ARBA" id="ARBA00004141"/>
    </source>
</evidence>
<sequence>MQIDEKVKNRILLWAVIISRIVFGGVFLFSGFVKAIDPVGSAYKFDDYFAAFGLSALNIFSLPLAFSVAAFEFYLGANTLLGANKKRTPLLDLLFMLFMTPLTLYLAIANPVSDCGCFGDALILTNWETFFKNLVLLALAFVLVRYNTRVKAVYDEAVQGLVSLYIVLYSLILSSIGSHYEPILDFRPYKRGVNISEAMSIPEGAPEAQYKTTVVYRKDGKEHSFPLEELPELDSTWVFVETVNEQIEKGYEPPIKDFSVLSQQGEDITEKLLTDPRFAFWMIAPSLKEADDDGIDRLNELYDYCAEQGYNFICLTASDARESDEWRDNTGAEYGYAFADKKMLMTILRSNPGVMLVKDGTIYWKASTHSLPDEWTEAPLDQTRFTQIVYNPQRRLLFLLLALTLPLVILFITEKGVKLAVLKFRERQREKRLKFIQKHRAELRKNSEES</sequence>
<dbReference type="Proteomes" id="UP000824112">
    <property type="component" value="Unassembled WGS sequence"/>
</dbReference>
<accession>A0A9D1M8A8</accession>
<dbReference type="GO" id="GO:0016020">
    <property type="term" value="C:membrane"/>
    <property type="evidence" value="ECO:0007669"/>
    <property type="project" value="UniProtKB-SubCell"/>
</dbReference>
<proteinExistence type="predicted"/>
<dbReference type="GO" id="GO:0030416">
    <property type="term" value="P:methylamine metabolic process"/>
    <property type="evidence" value="ECO:0007669"/>
    <property type="project" value="InterPro"/>
</dbReference>
<feature type="transmembrane region" description="Helical" evidence="5">
    <location>
        <begin position="48"/>
        <end position="77"/>
    </location>
</feature>
<feature type="transmembrane region" description="Helical" evidence="5">
    <location>
        <begin position="89"/>
        <end position="109"/>
    </location>
</feature>
<comment type="caution">
    <text evidence="7">The sequence shown here is derived from an EMBL/GenBank/DDBJ whole genome shotgun (WGS) entry which is preliminary data.</text>
</comment>
<dbReference type="InterPro" id="IPR009908">
    <property type="entry name" value="Methylamine_util_MauE"/>
</dbReference>
<dbReference type="AlphaFoldDB" id="A0A9D1M8A8"/>
<feature type="transmembrane region" description="Helical" evidence="5">
    <location>
        <begin position="160"/>
        <end position="180"/>
    </location>
</feature>
<organism evidence="7 8">
    <name type="scientific">Candidatus Gallibacteroides avistercoris</name>
    <dbReference type="NCBI Taxonomy" id="2840833"/>
    <lineage>
        <taxon>Bacteria</taxon>
        <taxon>Pseudomonadati</taxon>
        <taxon>Bacteroidota</taxon>
        <taxon>Bacteroidia</taxon>
        <taxon>Bacteroidales</taxon>
        <taxon>Bacteroidaceae</taxon>
        <taxon>Bacteroidaceae incertae sedis</taxon>
        <taxon>Candidatus Gallibacteroides</taxon>
    </lineage>
</organism>
<reference evidence="7" key="1">
    <citation type="submission" date="2020-10" db="EMBL/GenBank/DDBJ databases">
        <authorList>
            <person name="Gilroy R."/>
        </authorList>
    </citation>
    <scope>NUCLEOTIDE SEQUENCE</scope>
    <source>
        <strain evidence="7">CHK158-818</strain>
    </source>
</reference>
<keyword evidence="3 5" id="KW-1133">Transmembrane helix</keyword>
<gene>
    <name evidence="7" type="ORF">IAB03_06675</name>
</gene>
<dbReference type="NCBIfam" id="NF045576">
    <property type="entry name" value="BT_3928_fam"/>
    <property type="match status" value="1"/>
</dbReference>
<protein>
    <submittedName>
        <fullName evidence="7">DoxX family protein</fullName>
    </submittedName>
</protein>
<keyword evidence="2 5" id="KW-0812">Transmembrane</keyword>
<feature type="domain" description="Methylamine utilisation protein MauE" evidence="6">
    <location>
        <begin position="14"/>
        <end position="144"/>
    </location>
</feature>
<dbReference type="Pfam" id="PF07291">
    <property type="entry name" value="MauE"/>
    <property type="match status" value="1"/>
</dbReference>
<reference evidence="7" key="2">
    <citation type="journal article" date="2021" name="PeerJ">
        <title>Extensive microbial diversity within the chicken gut microbiome revealed by metagenomics and culture.</title>
        <authorList>
            <person name="Gilroy R."/>
            <person name="Ravi A."/>
            <person name="Getino M."/>
            <person name="Pursley I."/>
            <person name="Horton D.L."/>
            <person name="Alikhan N.F."/>
            <person name="Baker D."/>
            <person name="Gharbi K."/>
            <person name="Hall N."/>
            <person name="Watson M."/>
            <person name="Adriaenssens E.M."/>
            <person name="Foster-Nyarko E."/>
            <person name="Jarju S."/>
            <person name="Secka A."/>
            <person name="Antonio M."/>
            <person name="Oren A."/>
            <person name="Chaudhuri R.R."/>
            <person name="La Ragione R."/>
            <person name="Hildebrand F."/>
            <person name="Pallen M.J."/>
        </authorList>
    </citation>
    <scope>NUCLEOTIDE SEQUENCE</scope>
    <source>
        <strain evidence="7">CHK158-818</strain>
    </source>
</reference>
<keyword evidence="4 5" id="KW-0472">Membrane</keyword>
<evidence type="ECO:0000259" key="6">
    <source>
        <dbReference type="Pfam" id="PF07291"/>
    </source>
</evidence>
<feature type="transmembrane region" description="Helical" evidence="5">
    <location>
        <begin position="129"/>
        <end position="148"/>
    </location>
</feature>
<evidence type="ECO:0000313" key="8">
    <source>
        <dbReference type="Proteomes" id="UP000824112"/>
    </source>
</evidence>
<dbReference type="EMBL" id="DVNA01000148">
    <property type="protein sequence ID" value="HIU55469.1"/>
    <property type="molecule type" value="Genomic_DNA"/>
</dbReference>